<gene>
    <name evidence="1" type="ORF">RFI_18147</name>
</gene>
<accession>X6MZL1</accession>
<evidence type="ECO:0000313" key="2">
    <source>
        <dbReference type="Proteomes" id="UP000023152"/>
    </source>
</evidence>
<name>X6MZL1_RETFI</name>
<comment type="caution">
    <text evidence="1">The sequence shown here is derived from an EMBL/GenBank/DDBJ whole genome shotgun (WGS) entry which is preliminary data.</text>
</comment>
<dbReference type="EMBL" id="ASPP01014033">
    <property type="protein sequence ID" value="ETO19093.1"/>
    <property type="molecule type" value="Genomic_DNA"/>
</dbReference>
<proteinExistence type="predicted"/>
<dbReference type="Proteomes" id="UP000023152">
    <property type="component" value="Unassembled WGS sequence"/>
</dbReference>
<dbReference type="AlphaFoldDB" id="X6MZL1"/>
<organism evidence="1 2">
    <name type="scientific">Reticulomyxa filosa</name>
    <dbReference type="NCBI Taxonomy" id="46433"/>
    <lineage>
        <taxon>Eukaryota</taxon>
        <taxon>Sar</taxon>
        <taxon>Rhizaria</taxon>
        <taxon>Retaria</taxon>
        <taxon>Foraminifera</taxon>
        <taxon>Monothalamids</taxon>
        <taxon>Reticulomyxidae</taxon>
        <taxon>Reticulomyxa</taxon>
    </lineage>
</organism>
<reference evidence="1 2" key="1">
    <citation type="journal article" date="2013" name="Curr. Biol.">
        <title>The Genome of the Foraminiferan Reticulomyxa filosa.</title>
        <authorList>
            <person name="Glockner G."/>
            <person name="Hulsmann N."/>
            <person name="Schleicher M."/>
            <person name="Noegel A.A."/>
            <person name="Eichinger L."/>
            <person name="Gallinger C."/>
            <person name="Pawlowski J."/>
            <person name="Sierra R."/>
            <person name="Euteneuer U."/>
            <person name="Pillet L."/>
            <person name="Moustafa A."/>
            <person name="Platzer M."/>
            <person name="Groth M."/>
            <person name="Szafranski K."/>
            <person name="Schliwa M."/>
        </authorList>
    </citation>
    <scope>NUCLEOTIDE SEQUENCE [LARGE SCALE GENOMIC DNA]</scope>
</reference>
<keyword evidence="2" id="KW-1185">Reference proteome</keyword>
<protein>
    <submittedName>
        <fullName evidence="1">Uncharacterized protein</fullName>
    </submittedName>
</protein>
<sequence length="187" mass="22365">MKEHANLKFVSFQKRILFVDFKSKFINCNTYNFKKVFIFMHGTGLMACNILDLEHLFKMFQNIHNICQHISLNIFNLFLSLNLLHSSLEVSIQKNFSMTYFIHFNSLMPEIEQVSTNSNQIFENMKHLLQQIEFEQRNDNNWHCLNIIPSLHIWRMQNGYEISRTVYMLSNANGKNMKFYLIVNIKQ</sequence>
<evidence type="ECO:0000313" key="1">
    <source>
        <dbReference type="EMBL" id="ETO19093.1"/>
    </source>
</evidence>